<evidence type="ECO:0000256" key="1">
    <source>
        <dbReference type="SAM" id="Phobius"/>
    </source>
</evidence>
<name>A0A139R2X7_9STRE</name>
<evidence type="ECO:0000313" key="5">
    <source>
        <dbReference type="Proteomes" id="UP000071927"/>
    </source>
</evidence>
<protein>
    <submittedName>
        <fullName evidence="3">Uncharacterized protein</fullName>
    </submittedName>
</protein>
<sequence length="73" mass="8079">MTLSGLWMYLVENFINWIIFAYAAVNLVMGIKKGEIGSMIFKLFIAGFAYVFVNGPETVMQQIGNIAQKVLGG</sequence>
<evidence type="ECO:0000313" key="4">
    <source>
        <dbReference type="Proteomes" id="UP000070198"/>
    </source>
</evidence>
<gene>
    <name evidence="2" type="ORF">SGADD02_02049</name>
    <name evidence="3" type="ORF">SGADD03_01014</name>
</gene>
<keyword evidence="1" id="KW-1133">Transmembrane helix</keyword>
<evidence type="ECO:0000313" key="3">
    <source>
        <dbReference type="EMBL" id="KXU09159.1"/>
    </source>
</evidence>
<evidence type="ECO:0000313" key="2">
    <source>
        <dbReference type="EMBL" id="KXT64469.1"/>
    </source>
</evidence>
<dbReference type="AlphaFoldDB" id="A0A139R2X7"/>
<proteinExistence type="predicted"/>
<dbReference type="NCBIfam" id="NF040686">
    <property type="entry name" value="TcpD_dom"/>
    <property type="match status" value="1"/>
</dbReference>
<dbReference type="Proteomes" id="UP000070198">
    <property type="component" value="Unassembled WGS sequence"/>
</dbReference>
<dbReference type="Proteomes" id="UP000071927">
    <property type="component" value="Unassembled WGS sequence"/>
</dbReference>
<dbReference type="EMBL" id="LQOF01000409">
    <property type="protein sequence ID" value="KXT64469.1"/>
    <property type="molecule type" value="Genomic_DNA"/>
</dbReference>
<organism evidence="3 5">
    <name type="scientific">Streptococcus gallolyticus</name>
    <dbReference type="NCBI Taxonomy" id="315405"/>
    <lineage>
        <taxon>Bacteria</taxon>
        <taxon>Bacillati</taxon>
        <taxon>Bacillota</taxon>
        <taxon>Bacilli</taxon>
        <taxon>Lactobacillales</taxon>
        <taxon>Streptococcaceae</taxon>
        <taxon>Streptococcus</taxon>
    </lineage>
</organism>
<keyword evidence="1" id="KW-0812">Transmembrane</keyword>
<feature type="transmembrane region" description="Helical" evidence="1">
    <location>
        <begin position="36"/>
        <end position="53"/>
    </location>
</feature>
<keyword evidence="1" id="KW-0472">Membrane</keyword>
<dbReference type="RefSeq" id="WP_061459176.1">
    <property type="nucleotide sequence ID" value="NZ_KQ968756.1"/>
</dbReference>
<feature type="transmembrane region" description="Helical" evidence="1">
    <location>
        <begin position="6"/>
        <end position="29"/>
    </location>
</feature>
<accession>A0A139R2X7</accession>
<dbReference type="EMBL" id="LQXV01000167">
    <property type="protein sequence ID" value="KXU09159.1"/>
    <property type="molecule type" value="Genomic_DNA"/>
</dbReference>
<dbReference type="InterPro" id="IPR049746">
    <property type="entry name" value="TcpD-like_C"/>
</dbReference>
<comment type="caution">
    <text evidence="3">The sequence shown here is derived from an EMBL/GenBank/DDBJ whole genome shotgun (WGS) entry which is preliminary data.</text>
</comment>
<dbReference type="PATRIC" id="fig|315405.11.peg.2383"/>
<reference evidence="4 5" key="1">
    <citation type="submission" date="2016-01" db="EMBL/GenBank/DDBJ databases">
        <title>Highly variable Streptococcus oralis are common among viridans streptococci isolated from primates.</title>
        <authorList>
            <person name="Denapaite D."/>
            <person name="Rieger M."/>
            <person name="Koendgen S."/>
            <person name="Brueckner R."/>
            <person name="Ochigava I."/>
            <person name="Kappeler P."/>
            <person name="Maetz-Rensing K."/>
            <person name="Leendertz F."/>
            <person name="Hakenbeck R."/>
        </authorList>
    </citation>
    <scope>NUCLEOTIDE SEQUENCE [LARGE SCALE GENOMIC DNA]</scope>
    <source>
        <strain evidence="2 4">DD02</strain>
        <strain evidence="3 5">DD03</strain>
    </source>
</reference>